<dbReference type="InterPro" id="IPR027417">
    <property type="entry name" value="P-loop_NTPase"/>
</dbReference>
<reference evidence="5 6" key="1">
    <citation type="submission" date="2019-04" db="EMBL/GenBank/DDBJ databases">
        <title>Genome of a novel bacterium Candidatus Jettenia ecosi reconstructed from metagenome of an anammox bioreactor.</title>
        <authorList>
            <person name="Mardanov A.V."/>
            <person name="Beletsky A.V."/>
            <person name="Ravin N.V."/>
            <person name="Botchkova E.A."/>
            <person name="Litti Y.V."/>
            <person name="Nozhevnikova A.N."/>
        </authorList>
    </citation>
    <scope>NUCLEOTIDE SEQUENCE [LARGE SCALE GENOMIC DNA]</scope>
    <source>
        <strain evidence="5">J2</strain>
    </source>
</reference>
<dbReference type="GO" id="GO:0004252">
    <property type="term" value="F:serine-type endopeptidase activity"/>
    <property type="evidence" value="ECO:0007669"/>
    <property type="project" value="UniProtKB-UniRule"/>
</dbReference>
<dbReference type="Pfam" id="PF05362">
    <property type="entry name" value="Lon_C"/>
    <property type="match status" value="1"/>
</dbReference>
<keyword evidence="2" id="KW-0378">Hydrolase</keyword>
<keyword evidence="1 2" id="KW-0645">Protease</keyword>
<feature type="domain" description="Lon proteolytic" evidence="4">
    <location>
        <begin position="571"/>
        <end position="766"/>
    </location>
</feature>
<dbReference type="InterPro" id="IPR020568">
    <property type="entry name" value="Ribosomal_Su5_D2-typ_SF"/>
</dbReference>
<dbReference type="PANTHER" id="PTHR10046">
    <property type="entry name" value="ATP DEPENDENT LON PROTEASE FAMILY MEMBER"/>
    <property type="match status" value="1"/>
</dbReference>
<dbReference type="Gene3D" id="1.10.8.60">
    <property type="match status" value="1"/>
</dbReference>
<dbReference type="InterPro" id="IPR027065">
    <property type="entry name" value="Lon_Prtase"/>
</dbReference>
<dbReference type="EMBL" id="SULG01000005">
    <property type="protein sequence ID" value="TLD43295.1"/>
    <property type="molecule type" value="Genomic_DNA"/>
</dbReference>
<feature type="coiled-coil region" evidence="3">
    <location>
        <begin position="193"/>
        <end position="220"/>
    </location>
</feature>
<dbReference type="InterPro" id="IPR008269">
    <property type="entry name" value="Lon_proteolytic"/>
</dbReference>
<dbReference type="EC" id="3.4.21.53" evidence="2"/>
<comment type="similarity">
    <text evidence="2">Belongs to the peptidase S16 family.</text>
</comment>
<protein>
    <recommendedName>
        <fullName evidence="2">endopeptidase La</fullName>
        <ecNumber evidence="2">3.4.21.53</ecNumber>
    </recommendedName>
</protein>
<dbReference type="PRINTS" id="PR00830">
    <property type="entry name" value="ENDOLAPTASE"/>
</dbReference>
<sequence>MNYELSVHELRKRVDPVSLGIKDTSHIERLQGIIGQKRAVDALQFGLKIKDVGFNIFVAGQSGIGKMCSVKSFLEDIAKEKETPPDWCYVNNFDDPYNPRVIQLPAGQGSKLKEDMNTFFNHIQKELPKIYEADEYTAHREEILNKLAKQKEKASQELSQKATEEGFAIQATPMGMVIMPIKDGGVLGDEEFLTLSESKREELQKRQDRLQGEIKGAMKNIRKLEHCTREKVKELDQKIALHVVGEVIDELVEKYNDFPKIVNFLHETQEDVLKNIETFKILRQQKGATYPPSSTPSDLQLETMQQAMLRKYEVNVLVDNSKQKDLPVIQERNPTYNNLIGRIEKEVLFGALTTDFTMIRAGSLLRANGGFLVISVEDVLRNFNSWDALKQALCSCEVQVEELGERLGYMTTKTIRPQSIPINVKVVLVGQPWFYHTLYFYDHEFAELFKVKAEFDIRMDMTKENINDFMSFIATFCDKEKMKHLDNEATASIIEYASRLAEDKEKLSTRFGHLADIIREANFWTMEDGESLVKSRYVRKALDGKIYRSNLIEERIREMIDRGLILIDTVGEKIGQVNGLSVINLGDYQFGKPNRITVTVGPGDNGIIDIEREAKLAGPIYSKGVLIVSGYLVNKYMKGKMSTLTARVVFEQSYEGIEGDSASAAELYSLLSALANIPIKQGIAVTGSVNQLGQIQAVGGINQKIEGYYDVCRVKGLTGDQGVVIPKSNVQNLMLREDVIEAVMLKKFTIWAVNTIDEGIELLTGVTSGDMQNDGAFPPDTVNEKVSRQLADFGKALKRSKDFLGNVSGHRVTS</sequence>
<evidence type="ECO:0000256" key="1">
    <source>
        <dbReference type="ARBA" id="ARBA00022670"/>
    </source>
</evidence>
<name>A0A533QEV6_9BACT</name>
<feature type="active site" evidence="2">
    <location>
        <position position="661"/>
    </location>
</feature>
<comment type="catalytic activity">
    <reaction evidence="2">
        <text>Hydrolysis of proteins in presence of ATP.</text>
        <dbReference type="EC" id="3.4.21.53"/>
    </reaction>
</comment>
<dbReference type="InterPro" id="IPR046844">
    <property type="entry name" value="Lon-like_helical"/>
</dbReference>
<organism evidence="5 6">
    <name type="scientific">Candidatus Jettenia ecosi</name>
    <dbReference type="NCBI Taxonomy" id="2494326"/>
    <lineage>
        <taxon>Bacteria</taxon>
        <taxon>Pseudomonadati</taxon>
        <taxon>Planctomycetota</taxon>
        <taxon>Candidatus Brocadiia</taxon>
        <taxon>Candidatus Brocadiales</taxon>
        <taxon>Candidatus Brocadiaceae</taxon>
        <taxon>Candidatus Jettenia</taxon>
    </lineage>
</organism>
<dbReference type="SUPFAM" id="SSF54211">
    <property type="entry name" value="Ribosomal protein S5 domain 2-like"/>
    <property type="match status" value="1"/>
</dbReference>
<dbReference type="Pfam" id="PF13654">
    <property type="entry name" value="AAA_32"/>
    <property type="match status" value="1"/>
</dbReference>
<evidence type="ECO:0000313" key="6">
    <source>
        <dbReference type="Proteomes" id="UP000319783"/>
    </source>
</evidence>
<proteinExistence type="inferred from homology"/>
<gene>
    <name evidence="5" type="ORF">JETT_0464</name>
</gene>
<dbReference type="Pfam" id="PF20437">
    <property type="entry name" value="LonC_helical"/>
    <property type="match status" value="1"/>
</dbReference>
<evidence type="ECO:0000259" key="4">
    <source>
        <dbReference type="PROSITE" id="PS51786"/>
    </source>
</evidence>
<keyword evidence="2" id="KW-0720">Serine protease</keyword>
<evidence type="ECO:0000256" key="2">
    <source>
        <dbReference type="PROSITE-ProRule" id="PRU01122"/>
    </source>
</evidence>
<dbReference type="InterPro" id="IPR046843">
    <property type="entry name" value="LonB_AAA-LID"/>
</dbReference>
<dbReference type="GO" id="GO:0006508">
    <property type="term" value="P:proteolysis"/>
    <property type="evidence" value="ECO:0007669"/>
    <property type="project" value="UniProtKB-KW"/>
</dbReference>
<dbReference type="Proteomes" id="UP000319783">
    <property type="component" value="Unassembled WGS sequence"/>
</dbReference>
<dbReference type="SUPFAM" id="SSF52540">
    <property type="entry name" value="P-loop containing nucleoside triphosphate hydrolases"/>
    <property type="match status" value="1"/>
</dbReference>
<evidence type="ECO:0000313" key="5">
    <source>
        <dbReference type="EMBL" id="TLD43295.1"/>
    </source>
</evidence>
<dbReference type="GO" id="GO:0030163">
    <property type="term" value="P:protein catabolic process"/>
    <property type="evidence" value="ECO:0007669"/>
    <property type="project" value="InterPro"/>
</dbReference>
<feature type="active site" evidence="2">
    <location>
        <position position="704"/>
    </location>
</feature>
<feature type="coiled-coil region" evidence="3">
    <location>
        <begin position="133"/>
        <end position="164"/>
    </location>
</feature>
<evidence type="ECO:0000256" key="3">
    <source>
        <dbReference type="SAM" id="Coils"/>
    </source>
</evidence>
<accession>A0A533QEV6</accession>
<comment type="caution">
    <text evidence="5">The sequence shown here is derived from an EMBL/GenBank/DDBJ whole genome shotgun (WGS) entry which is preliminary data.</text>
</comment>
<dbReference type="Gene3D" id="3.40.50.300">
    <property type="entry name" value="P-loop containing nucleotide triphosphate hydrolases"/>
    <property type="match status" value="2"/>
</dbReference>
<dbReference type="InterPro" id="IPR014721">
    <property type="entry name" value="Ribsml_uS5_D2-typ_fold_subgr"/>
</dbReference>
<dbReference type="GO" id="GO:0004176">
    <property type="term" value="F:ATP-dependent peptidase activity"/>
    <property type="evidence" value="ECO:0007669"/>
    <property type="project" value="UniProtKB-UniRule"/>
</dbReference>
<dbReference type="InterPro" id="IPR041699">
    <property type="entry name" value="AAA_32"/>
</dbReference>
<dbReference type="Gene3D" id="3.30.230.10">
    <property type="match status" value="1"/>
</dbReference>
<dbReference type="AlphaFoldDB" id="A0A533QEV6"/>
<dbReference type="Pfam" id="PF20436">
    <property type="entry name" value="LonB_AAA-LID"/>
    <property type="match status" value="1"/>
</dbReference>
<dbReference type="GO" id="GO:0005524">
    <property type="term" value="F:ATP binding"/>
    <property type="evidence" value="ECO:0007669"/>
    <property type="project" value="InterPro"/>
</dbReference>
<keyword evidence="3" id="KW-0175">Coiled coil</keyword>
<dbReference type="PROSITE" id="PS51786">
    <property type="entry name" value="LON_PROTEOLYTIC"/>
    <property type="match status" value="1"/>
</dbReference>